<gene>
    <name evidence="2" type="ORF">S03H2_15301</name>
</gene>
<evidence type="ECO:0000313" key="2">
    <source>
        <dbReference type="EMBL" id="GAH47230.1"/>
    </source>
</evidence>
<sequence length="166" mass="17308">GMIAMKTVGLFLGGARMLGALTRFTVFSWRAVAPWLAFAAAVVGIVIGMDKILRKLEDIGILTKSKEGGLFGQLKALGQLGLKVFETGGIVPGPIGSPQPAIVHGGEEIRPVGASEGLGGGGGVTLNVNIGTFIGSDNDKRNLAEELMKHMDNIAIMKGKRLSIIE</sequence>
<reference evidence="2" key="1">
    <citation type="journal article" date="2014" name="Front. Microbiol.">
        <title>High frequency of phylogenetically diverse reductive dehalogenase-homologous genes in deep subseafloor sedimentary metagenomes.</title>
        <authorList>
            <person name="Kawai M."/>
            <person name="Futagami T."/>
            <person name="Toyoda A."/>
            <person name="Takaki Y."/>
            <person name="Nishi S."/>
            <person name="Hori S."/>
            <person name="Arai W."/>
            <person name="Tsubouchi T."/>
            <person name="Morono Y."/>
            <person name="Uchiyama I."/>
            <person name="Ito T."/>
            <person name="Fujiyama A."/>
            <person name="Inagaki F."/>
            <person name="Takami H."/>
        </authorList>
    </citation>
    <scope>NUCLEOTIDE SEQUENCE</scope>
    <source>
        <strain evidence="2">Expedition CK06-06</strain>
    </source>
</reference>
<dbReference type="EMBL" id="BARU01007770">
    <property type="protein sequence ID" value="GAH47230.1"/>
    <property type="molecule type" value="Genomic_DNA"/>
</dbReference>
<protein>
    <submittedName>
        <fullName evidence="2">Uncharacterized protein</fullName>
    </submittedName>
</protein>
<name>X1GQT2_9ZZZZ</name>
<organism evidence="2">
    <name type="scientific">marine sediment metagenome</name>
    <dbReference type="NCBI Taxonomy" id="412755"/>
    <lineage>
        <taxon>unclassified sequences</taxon>
        <taxon>metagenomes</taxon>
        <taxon>ecological metagenomes</taxon>
    </lineage>
</organism>
<keyword evidence="1" id="KW-0812">Transmembrane</keyword>
<comment type="caution">
    <text evidence="2">The sequence shown here is derived from an EMBL/GenBank/DDBJ whole genome shotgun (WGS) entry which is preliminary data.</text>
</comment>
<dbReference type="AlphaFoldDB" id="X1GQT2"/>
<feature type="transmembrane region" description="Helical" evidence="1">
    <location>
        <begin position="32"/>
        <end position="49"/>
    </location>
</feature>
<keyword evidence="1" id="KW-0472">Membrane</keyword>
<proteinExistence type="predicted"/>
<feature type="non-terminal residue" evidence="2">
    <location>
        <position position="1"/>
    </location>
</feature>
<keyword evidence="1" id="KW-1133">Transmembrane helix</keyword>
<evidence type="ECO:0000256" key="1">
    <source>
        <dbReference type="SAM" id="Phobius"/>
    </source>
</evidence>
<accession>X1GQT2</accession>